<sequence length="153" mass="17141">MSFMVFMSYATADISVAKQLKTILESSSVSVFVSEFSLSAGEPLIAGIDAKIMECNLFLLLWSHNSKCSDWVQQEIGIAKAYKKQILPVVLEKNLSLPAFIKDIKYLPIYDSPQEMVVWLRNNIYAKANAKERDDGLFWLTLGIGLLALTSRS</sequence>
<dbReference type="InterPro" id="IPR035897">
    <property type="entry name" value="Toll_tir_struct_dom_sf"/>
</dbReference>
<gene>
    <name evidence="2" type="ORF">EV700_0927</name>
</gene>
<proteinExistence type="predicted"/>
<comment type="caution">
    <text evidence="2">The sequence shown here is derived from an EMBL/GenBank/DDBJ whole genome shotgun (WGS) entry which is preliminary data.</text>
</comment>
<accession>A0A4Q7ZBI6</accession>
<evidence type="ECO:0000313" key="2">
    <source>
        <dbReference type="EMBL" id="RZU47958.1"/>
    </source>
</evidence>
<dbReference type="Gene3D" id="3.40.50.10140">
    <property type="entry name" value="Toll/interleukin-1 receptor homology (TIR) domain"/>
    <property type="match status" value="1"/>
</dbReference>
<feature type="domain" description="TIR" evidence="1">
    <location>
        <begin position="1"/>
        <end position="128"/>
    </location>
</feature>
<organism evidence="2 3">
    <name type="scientific">Fluviicoccus keumensis</name>
    <dbReference type="NCBI Taxonomy" id="1435465"/>
    <lineage>
        <taxon>Bacteria</taxon>
        <taxon>Pseudomonadati</taxon>
        <taxon>Pseudomonadota</taxon>
        <taxon>Gammaproteobacteria</taxon>
        <taxon>Moraxellales</taxon>
        <taxon>Moraxellaceae</taxon>
        <taxon>Fluviicoccus</taxon>
    </lineage>
</organism>
<evidence type="ECO:0000313" key="3">
    <source>
        <dbReference type="Proteomes" id="UP000292423"/>
    </source>
</evidence>
<dbReference type="InterPro" id="IPR000157">
    <property type="entry name" value="TIR_dom"/>
</dbReference>
<protein>
    <submittedName>
        <fullName evidence="2">TIR domain-containing protein</fullName>
    </submittedName>
</protein>
<dbReference type="GO" id="GO:0007165">
    <property type="term" value="P:signal transduction"/>
    <property type="evidence" value="ECO:0007669"/>
    <property type="project" value="InterPro"/>
</dbReference>
<dbReference type="Pfam" id="PF13676">
    <property type="entry name" value="TIR_2"/>
    <property type="match status" value="1"/>
</dbReference>
<dbReference type="Proteomes" id="UP000292423">
    <property type="component" value="Unassembled WGS sequence"/>
</dbReference>
<keyword evidence="3" id="KW-1185">Reference proteome</keyword>
<name>A0A4Q7ZBI6_9GAMM</name>
<dbReference type="OrthoDB" id="6883655at2"/>
<reference evidence="2 3" key="1">
    <citation type="submission" date="2019-02" db="EMBL/GenBank/DDBJ databases">
        <title>Genomic Encyclopedia of Type Strains, Phase IV (KMG-IV): sequencing the most valuable type-strain genomes for metagenomic binning, comparative biology and taxonomic classification.</title>
        <authorList>
            <person name="Goeker M."/>
        </authorList>
    </citation>
    <scope>NUCLEOTIDE SEQUENCE [LARGE SCALE GENOMIC DNA]</scope>
    <source>
        <strain evidence="2 3">DSM 105135</strain>
    </source>
</reference>
<evidence type="ECO:0000259" key="1">
    <source>
        <dbReference type="PROSITE" id="PS50104"/>
    </source>
</evidence>
<dbReference type="AlphaFoldDB" id="A0A4Q7ZBI6"/>
<dbReference type="EMBL" id="SHKX01000010">
    <property type="protein sequence ID" value="RZU47958.1"/>
    <property type="molecule type" value="Genomic_DNA"/>
</dbReference>
<dbReference type="SUPFAM" id="SSF52200">
    <property type="entry name" value="Toll/Interleukin receptor TIR domain"/>
    <property type="match status" value="1"/>
</dbReference>
<dbReference type="RefSeq" id="WP_130411164.1">
    <property type="nucleotide sequence ID" value="NZ_SHKX01000010.1"/>
</dbReference>
<dbReference type="PROSITE" id="PS50104">
    <property type="entry name" value="TIR"/>
    <property type="match status" value="1"/>
</dbReference>